<gene>
    <name evidence="2" type="ORF">JKP88DRAFT_263664</name>
</gene>
<feature type="region of interest" description="Disordered" evidence="1">
    <location>
        <begin position="142"/>
        <end position="219"/>
    </location>
</feature>
<dbReference type="Proteomes" id="UP000664859">
    <property type="component" value="Unassembled WGS sequence"/>
</dbReference>
<protein>
    <submittedName>
        <fullName evidence="2">Uncharacterized protein</fullName>
    </submittedName>
</protein>
<accession>A0A836CDI8</accession>
<keyword evidence="3" id="KW-1185">Reference proteome</keyword>
<feature type="region of interest" description="Disordered" evidence="1">
    <location>
        <begin position="40"/>
        <end position="86"/>
    </location>
</feature>
<evidence type="ECO:0000313" key="3">
    <source>
        <dbReference type="Proteomes" id="UP000664859"/>
    </source>
</evidence>
<sequence>MCRQQSSETWTLSLGSARPLAEAVAAPAAALNAGLRIPAASDGDQMESQEHAVDFHSAQAAAEGDRDSRASPVQQRGRWRLGRRRRRGAAAEAAEAAEGALTALPVHATGTSAPAAAAAPWELEAAAYRNVLPASAVNDADTAVQRQQREHSLQWRRRQQRRQAAAAAAADATPPFEAYGDAQLRGDGGSGGDSGGGGGDGFDSSSSGGEDGGSGGDASDAIAQLHALPLFESWRDDDAAAMSDSSALPRSSSASSFDALLNSGSDDDLLEELSSGGGSRRGSGAATPGLEVEEGGCDAPQQEVAIEDDYDAEIDESILAVLAAELSDDTLAEMADAAYDSSGMAPPPPPALSAANTWPICGPPTTHTSSLTAKAPPHRRRRYHSQTATLRRVTCMIRLRKWRASGRSAAGGFPLTTARTAAAQLAIFAIVHIEMRPAWRIPGRRGSTRVDQVLYATHSRRRLLKLGER</sequence>
<name>A0A836CDI8_9STRA</name>
<evidence type="ECO:0000256" key="1">
    <source>
        <dbReference type="SAM" id="MobiDB-lite"/>
    </source>
</evidence>
<comment type="caution">
    <text evidence="2">The sequence shown here is derived from an EMBL/GenBank/DDBJ whole genome shotgun (WGS) entry which is preliminary data.</text>
</comment>
<organism evidence="2 3">
    <name type="scientific">Tribonema minus</name>
    <dbReference type="NCBI Taxonomy" id="303371"/>
    <lineage>
        <taxon>Eukaryota</taxon>
        <taxon>Sar</taxon>
        <taxon>Stramenopiles</taxon>
        <taxon>Ochrophyta</taxon>
        <taxon>PX clade</taxon>
        <taxon>Xanthophyceae</taxon>
        <taxon>Tribonematales</taxon>
        <taxon>Tribonemataceae</taxon>
        <taxon>Tribonema</taxon>
    </lineage>
</organism>
<reference evidence="2" key="1">
    <citation type="submission" date="2021-02" db="EMBL/GenBank/DDBJ databases">
        <title>First Annotated Genome of the Yellow-green Alga Tribonema minus.</title>
        <authorList>
            <person name="Mahan K.M."/>
        </authorList>
    </citation>
    <scope>NUCLEOTIDE SEQUENCE</scope>
    <source>
        <strain evidence="2">UTEX B ZZ1240</strain>
    </source>
</reference>
<feature type="region of interest" description="Disordered" evidence="1">
    <location>
        <begin position="268"/>
        <end position="299"/>
    </location>
</feature>
<feature type="compositionally biased region" description="Gly residues" evidence="1">
    <location>
        <begin position="186"/>
        <end position="201"/>
    </location>
</feature>
<feature type="compositionally biased region" description="Basic residues" evidence="1">
    <location>
        <begin position="77"/>
        <end position="86"/>
    </location>
</feature>
<proteinExistence type="predicted"/>
<dbReference type="AlphaFoldDB" id="A0A836CDI8"/>
<evidence type="ECO:0000313" key="2">
    <source>
        <dbReference type="EMBL" id="KAG5181163.1"/>
    </source>
</evidence>
<dbReference type="EMBL" id="JAFCMP010000335">
    <property type="protein sequence ID" value="KAG5181163.1"/>
    <property type="molecule type" value="Genomic_DNA"/>
</dbReference>